<dbReference type="InterPro" id="IPR036689">
    <property type="entry name" value="ESAT-6-like_sf"/>
</dbReference>
<accession>A0A2T0LML9</accession>
<organism evidence="1 2">
    <name type="scientific">Prauserella shujinwangii</name>
    <dbReference type="NCBI Taxonomy" id="1453103"/>
    <lineage>
        <taxon>Bacteria</taxon>
        <taxon>Bacillati</taxon>
        <taxon>Actinomycetota</taxon>
        <taxon>Actinomycetes</taxon>
        <taxon>Pseudonocardiales</taxon>
        <taxon>Pseudonocardiaceae</taxon>
        <taxon>Prauserella</taxon>
    </lineage>
</organism>
<evidence type="ECO:0000313" key="2">
    <source>
        <dbReference type="Proteomes" id="UP000238362"/>
    </source>
</evidence>
<dbReference type="EMBL" id="PVNH01000012">
    <property type="protein sequence ID" value="PRX44323.1"/>
    <property type="molecule type" value="Genomic_DNA"/>
</dbReference>
<gene>
    <name evidence="1" type="ORF">B0I33_112201</name>
</gene>
<proteinExistence type="predicted"/>
<comment type="caution">
    <text evidence="1">The sequence shown here is derived from an EMBL/GenBank/DDBJ whole genome shotgun (WGS) entry which is preliminary data.</text>
</comment>
<dbReference type="SUPFAM" id="SSF140453">
    <property type="entry name" value="EsxAB dimer-like"/>
    <property type="match status" value="1"/>
</dbReference>
<dbReference type="Gene3D" id="1.10.287.1060">
    <property type="entry name" value="ESAT-6-like"/>
    <property type="match status" value="1"/>
</dbReference>
<protein>
    <submittedName>
        <fullName evidence="1">Excreted virulence factor EspC (Type VII ESX diderm)</fullName>
    </submittedName>
</protein>
<evidence type="ECO:0000313" key="1">
    <source>
        <dbReference type="EMBL" id="PRX44323.1"/>
    </source>
</evidence>
<dbReference type="AlphaFoldDB" id="A0A2T0LML9"/>
<reference evidence="1 2" key="1">
    <citation type="submission" date="2018-03" db="EMBL/GenBank/DDBJ databases">
        <title>Genomic Encyclopedia of Type Strains, Phase III (KMG-III): the genomes of soil and plant-associated and newly described type strains.</title>
        <authorList>
            <person name="Whitman W."/>
        </authorList>
    </citation>
    <scope>NUCLEOTIDE SEQUENCE [LARGE SCALE GENOMIC DNA]</scope>
    <source>
        <strain evidence="1 2">CGMCC 4.7125</strain>
    </source>
</reference>
<dbReference type="Proteomes" id="UP000238362">
    <property type="component" value="Unassembled WGS sequence"/>
</dbReference>
<keyword evidence="2" id="KW-1185">Reference proteome</keyword>
<name>A0A2T0LML9_9PSEU</name>
<sequence>MSDGFEVDADRLGRHAGEFEALAERAARVAEELRRALDATGEPWGADAVGRSFAAAHAEPAAGALDRLRRLPDDLAGVGERFTAAAAAYRAGDERAVSDVTDAGRTR</sequence>